<dbReference type="Proteomes" id="UP000198589">
    <property type="component" value="Unassembled WGS sequence"/>
</dbReference>
<dbReference type="OrthoDB" id="5186731at2"/>
<dbReference type="PANTHER" id="PTHR46268:SF6">
    <property type="entry name" value="UNIVERSAL STRESS PROTEIN UP12"/>
    <property type="match status" value="1"/>
</dbReference>
<dbReference type="AlphaFoldDB" id="A0A1I1XR96"/>
<dbReference type="InterPro" id="IPR006016">
    <property type="entry name" value="UspA"/>
</dbReference>
<dbReference type="PRINTS" id="PR01438">
    <property type="entry name" value="UNVRSLSTRESS"/>
</dbReference>
<dbReference type="RefSeq" id="WP_092195340.1">
    <property type="nucleotide sequence ID" value="NZ_FOND01000002.1"/>
</dbReference>
<proteinExistence type="inferred from homology"/>
<dbReference type="Pfam" id="PF00582">
    <property type="entry name" value="Usp"/>
    <property type="match status" value="1"/>
</dbReference>
<gene>
    <name evidence="3" type="ORF">SAMN05216574_102150</name>
</gene>
<dbReference type="PANTHER" id="PTHR46268">
    <property type="entry name" value="STRESS RESPONSE PROTEIN NHAX"/>
    <property type="match status" value="1"/>
</dbReference>
<comment type="similarity">
    <text evidence="1">Belongs to the universal stress protein A family.</text>
</comment>
<evidence type="ECO:0000313" key="4">
    <source>
        <dbReference type="Proteomes" id="UP000198589"/>
    </source>
</evidence>
<feature type="domain" description="UspA" evidence="2">
    <location>
        <begin position="6"/>
        <end position="147"/>
    </location>
</feature>
<name>A0A1I1XR96_9ACTN</name>
<sequence length="147" mass="15549">MPVSSSIVVGLDGSEASVRAADAGAEAARRHDLRLVLACVVPWSPYAITTNEDNERRSVDKAREVAAAQERVLDPVVARLSADGDIDVEGVVRHGHPAETLVALAREHDAAWITVGRVGQSRVRTLLFGSTPGSLIQLSSVPVLVVP</sequence>
<dbReference type="InterPro" id="IPR014729">
    <property type="entry name" value="Rossmann-like_a/b/a_fold"/>
</dbReference>
<evidence type="ECO:0000256" key="1">
    <source>
        <dbReference type="ARBA" id="ARBA00008791"/>
    </source>
</evidence>
<dbReference type="InterPro" id="IPR006015">
    <property type="entry name" value="Universal_stress_UspA"/>
</dbReference>
<evidence type="ECO:0000259" key="2">
    <source>
        <dbReference type="Pfam" id="PF00582"/>
    </source>
</evidence>
<reference evidence="4" key="1">
    <citation type="submission" date="2016-10" db="EMBL/GenBank/DDBJ databases">
        <authorList>
            <person name="Varghese N."/>
            <person name="Submissions S."/>
        </authorList>
    </citation>
    <scope>NUCLEOTIDE SEQUENCE [LARGE SCALE GENOMIC DNA]</scope>
    <source>
        <strain evidence="4">DSM 46838</strain>
    </source>
</reference>
<organism evidence="3 4">
    <name type="scientific">Blastococcus tunisiensis</name>
    <dbReference type="NCBI Taxonomy" id="1798228"/>
    <lineage>
        <taxon>Bacteria</taxon>
        <taxon>Bacillati</taxon>
        <taxon>Actinomycetota</taxon>
        <taxon>Actinomycetes</taxon>
        <taxon>Geodermatophilales</taxon>
        <taxon>Geodermatophilaceae</taxon>
        <taxon>Blastococcus</taxon>
    </lineage>
</organism>
<dbReference type="Gene3D" id="3.40.50.620">
    <property type="entry name" value="HUPs"/>
    <property type="match status" value="1"/>
</dbReference>
<dbReference type="CDD" id="cd00293">
    <property type="entry name" value="USP-like"/>
    <property type="match status" value="1"/>
</dbReference>
<keyword evidence="4" id="KW-1185">Reference proteome</keyword>
<evidence type="ECO:0000313" key="3">
    <source>
        <dbReference type="EMBL" id="SFE09867.1"/>
    </source>
</evidence>
<protein>
    <submittedName>
        <fullName evidence="3">Nucleotide-binding universal stress protein, UspA family</fullName>
    </submittedName>
</protein>
<dbReference type="EMBL" id="FOND01000002">
    <property type="protein sequence ID" value="SFE09867.1"/>
    <property type="molecule type" value="Genomic_DNA"/>
</dbReference>
<dbReference type="SUPFAM" id="SSF52402">
    <property type="entry name" value="Adenine nucleotide alpha hydrolases-like"/>
    <property type="match status" value="1"/>
</dbReference>
<accession>A0A1I1XR96</accession>